<sequence>MIPKKQDIIISDRTEGMVESSASYYQESQLFFYIINAKARGYDLVNEKQDDLALQLSPLTATWGLIFWEQSVGLPMLPNSDYATRRPKVLARLQNYENFGAPMIHRIAEAYGEKIRVYIDPAECLVTIVFQRGVPTFLEEFKKAVDNIIHAHLGTEYKFEYIITGGLEMLTQYHVYGYNVPEAGASAICGTLPFTATEGRLYSASLGVSGKVDTVLRDYDQTGTIASGPLPFVSTEGRVYRTVIAEAVDGTYTIETYKQSSEVTETGTIPSVTTEGRIYSAVMSVKESDAVTSTRYVQAGEMETGDKRL</sequence>
<accession>A0ABV1CPH5</accession>
<protein>
    <submittedName>
        <fullName evidence="1">Phage tail protein</fullName>
    </submittedName>
</protein>
<dbReference type="Proteomes" id="UP001470752">
    <property type="component" value="Unassembled WGS sequence"/>
</dbReference>
<proteinExistence type="predicted"/>
<dbReference type="RefSeq" id="WP_349084417.1">
    <property type="nucleotide sequence ID" value="NZ_JBBNFW010000187.1"/>
</dbReference>
<evidence type="ECO:0000313" key="2">
    <source>
        <dbReference type="Proteomes" id="UP001470752"/>
    </source>
</evidence>
<organism evidence="1 2">
    <name type="scientific">Blautia acetigignens</name>
    <dbReference type="NCBI Taxonomy" id="2981783"/>
    <lineage>
        <taxon>Bacteria</taxon>
        <taxon>Bacillati</taxon>
        <taxon>Bacillota</taxon>
        <taxon>Clostridia</taxon>
        <taxon>Lachnospirales</taxon>
        <taxon>Lachnospiraceae</taxon>
        <taxon>Blautia</taxon>
    </lineage>
</organism>
<comment type="caution">
    <text evidence="1">The sequence shown here is derived from an EMBL/GenBank/DDBJ whole genome shotgun (WGS) entry which is preliminary data.</text>
</comment>
<dbReference type="InterPro" id="IPR018755">
    <property type="entry name" value="Phage_Mu_Gp48"/>
</dbReference>
<name>A0ABV1CPH5_9FIRM</name>
<keyword evidence="2" id="KW-1185">Reference proteome</keyword>
<reference evidence="1 2" key="1">
    <citation type="submission" date="2024-04" db="EMBL/GenBank/DDBJ databases">
        <title>Human intestinal bacterial collection.</title>
        <authorList>
            <person name="Pauvert C."/>
            <person name="Hitch T.C.A."/>
            <person name="Clavel T."/>
        </authorList>
    </citation>
    <scope>NUCLEOTIDE SEQUENCE [LARGE SCALE GENOMIC DNA]</scope>
    <source>
        <strain evidence="1 2">CLA-AA-H161</strain>
    </source>
</reference>
<gene>
    <name evidence="1" type="ORF">AAAX94_14825</name>
</gene>
<dbReference type="Pfam" id="PF10076">
    <property type="entry name" value="Phage_Mu_Gp48"/>
    <property type="match status" value="1"/>
</dbReference>
<dbReference type="EMBL" id="JBBNFW010000187">
    <property type="protein sequence ID" value="MEQ2414286.1"/>
    <property type="molecule type" value="Genomic_DNA"/>
</dbReference>
<evidence type="ECO:0000313" key="1">
    <source>
        <dbReference type="EMBL" id="MEQ2414286.1"/>
    </source>
</evidence>